<evidence type="ECO:0000313" key="1">
    <source>
        <dbReference type="EMBL" id="ODM11742.1"/>
    </source>
</evidence>
<reference evidence="1 2" key="1">
    <citation type="submission" date="2016-07" db="EMBL/GenBank/DDBJ databases">
        <title>Characterization of isolates of Eisenbergiella tayi derived from blood cultures, using whole genome sequencing.</title>
        <authorList>
            <person name="Burdz T."/>
            <person name="Wiebe D."/>
            <person name="Huynh C."/>
            <person name="Bernard K."/>
        </authorList>
    </citation>
    <scope>NUCLEOTIDE SEQUENCE [LARGE SCALE GENOMIC DNA]</scope>
    <source>
        <strain evidence="1 2">NML 120489</strain>
    </source>
</reference>
<organism evidence="1 2">
    <name type="scientific">Eisenbergiella tayi</name>
    <dbReference type="NCBI Taxonomy" id="1432052"/>
    <lineage>
        <taxon>Bacteria</taxon>
        <taxon>Bacillati</taxon>
        <taxon>Bacillota</taxon>
        <taxon>Clostridia</taxon>
        <taxon>Lachnospirales</taxon>
        <taxon>Lachnospiraceae</taxon>
        <taxon>Eisenbergiella</taxon>
    </lineage>
</organism>
<dbReference type="RefSeq" id="WP_069156952.1">
    <property type="nucleotide sequence ID" value="NZ_DBFYTC010000008.1"/>
</dbReference>
<sequence>MIILGHVGIQSYYNKVSSASTRSALEKIAERLLARQPQNYNQPNVDRVELSSSAEEYARMHGYENKLQRIDFGCEVKQAEPMHVPELLPPSEVIDYTEHDALMNQYMKQYRFEEGKPMRLCAPGMVSDEKLENFRKELNENGLGEDIDWRGVIEDFCSMDIRFGNVERLETKADYIASRYAVLKDRIQTQYAGDEQKAQMDKLDSIYNQAKEEMADTYAQNIGGFYEDLGQTGVIEDMRSSVLAMVDEREAAYETYLAGAGDYANLKDSEDSWLAQDDAYLAARLRDSFAADGGNIQSGSSKAVYSGDDLTFAGVYAKSLSQQIKNAGHVWEVWRPCESDSELGKFLVKQYQDTRQIVADAGVSDKLAGIIQNTFRPFMEKFMDALDGQIDKNLAMVENKPWMGGVLRLDYINRNAVYRMYLSIIGK</sequence>
<gene>
    <name evidence="1" type="ORF">BEH84_02357</name>
</gene>
<evidence type="ECO:0000313" key="2">
    <source>
        <dbReference type="Proteomes" id="UP000095003"/>
    </source>
</evidence>
<dbReference type="Proteomes" id="UP000095003">
    <property type="component" value="Unassembled WGS sequence"/>
</dbReference>
<comment type="caution">
    <text evidence="1">The sequence shown here is derived from an EMBL/GenBank/DDBJ whole genome shotgun (WGS) entry which is preliminary data.</text>
</comment>
<dbReference type="EMBL" id="MCGI01000002">
    <property type="protein sequence ID" value="ODM11742.1"/>
    <property type="molecule type" value="Genomic_DNA"/>
</dbReference>
<dbReference type="GeneID" id="93303753"/>
<accession>A0A1E3ASV6</accession>
<dbReference type="AlphaFoldDB" id="A0A1E3ASV6"/>
<protein>
    <submittedName>
        <fullName evidence="1">Uncharacterized protein</fullName>
    </submittedName>
</protein>
<proteinExistence type="predicted"/>
<name>A0A1E3ASV6_9FIRM</name>